<keyword evidence="6 8" id="KW-0472">Membrane</keyword>
<evidence type="ECO:0000256" key="2">
    <source>
        <dbReference type="ARBA" id="ARBA00022448"/>
    </source>
</evidence>
<dbReference type="Pfam" id="PF13715">
    <property type="entry name" value="CarbopepD_reg_2"/>
    <property type="match status" value="1"/>
</dbReference>
<dbReference type="InterPro" id="IPR023997">
    <property type="entry name" value="TonB-dep_OMP_SusC/RagA_CS"/>
</dbReference>
<keyword evidence="3 8" id="KW-1134">Transmembrane beta strand</keyword>
<evidence type="ECO:0000256" key="8">
    <source>
        <dbReference type="PROSITE-ProRule" id="PRU01360"/>
    </source>
</evidence>
<accession>A0A2H9VRW3</accession>
<comment type="subcellular location">
    <subcellularLocation>
        <location evidence="1 8">Cell outer membrane</location>
        <topology evidence="1 8">Multi-pass membrane protein</topology>
    </subcellularLocation>
</comment>
<dbReference type="AlphaFoldDB" id="A0A2H9VRW3"/>
<comment type="similarity">
    <text evidence="8">Belongs to the TonB-dependent receptor family.</text>
</comment>
<evidence type="ECO:0000256" key="6">
    <source>
        <dbReference type="ARBA" id="ARBA00023136"/>
    </source>
</evidence>
<keyword evidence="4 8" id="KW-0812">Transmembrane</keyword>
<dbReference type="GO" id="GO:0015344">
    <property type="term" value="F:siderophore uptake transmembrane transporter activity"/>
    <property type="evidence" value="ECO:0007669"/>
    <property type="project" value="TreeGrafter"/>
</dbReference>
<keyword evidence="9" id="KW-1133">Transmembrane helix</keyword>
<dbReference type="Gene3D" id="2.40.170.20">
    <property type="entry name" value="TonB-dependent receptor, beta-barrel domain"/>
    <property type="match status" value="1"/>
</dbReference>
<dbReference type="PANTHER" id="PTHR30069">
    <property type="entry name" value="TONB-DEPENDENT OUTER MEMBRANE RECEPTOR"/>
    <property type="match status" value="1"/>
</dbReference>
<keyword evidence="7 8" id="KW-0998">Cell outer membrane</keyword>
<evidence type="ECO:0000256" key="1">
    <source>
        <dbReference type="ARBA" id="ARBA00004571"/>
    </source>
</evidence>
<comment type="caution">
    <text evidence="11">The sequence shown here is derived from an EMBL/GenBank/DDBJ whole genome shotgun (WGS) entry which is preliminary data.</text>
</comment>
<dbReference type="InterPro" id="IPR037066">
    <property type="entry name" value="Plug_dom_sf"/>
</dbReference>
<evidence type="ECO:0000259" key="10">
    <source>
        <dbReference type="Pfam" id="PF07715"/>
    </source>
</evidence>
<dbReference type="GO" id="GO:0009279">
    <property type="term" value="C:cell outer membrane"/>
    <property type="evidence" value="ECO:0007669"/>
    <property type="project" value="UniProtKB-SubCell"/>
</dbReference>
<dbReference type="Gene3D" id="2.170.130.10">
    <property type="entry name" value="TonB-dependent receptor, plug domain"/>
    <property type="match status" value="1"/>
</dbReference>
<evidence type="ECO:0000256" key="3">
    <source>
        <dbReference type="ARBA" id="ARBA00022452"/>
    </source>
</evidence>
<feature type="transmembrane region" description="Helical" evidence="9">
    <location>
        <begin position="18"/>
        <end position="39"/>
    </location>
</feature>
<dbReference type="Pfam" id="PF07715">
    <property type="entry name" value="Plug"/>
    <property type="match status" value="1"/>
</dbReference>
<keyword evidence="5" id="KW-0732">Signal</keyword>
<evidence type="ECO:0000313" key="11">
    <source>
        <dbReference type="EMBL" id="PJJ83560.1"/>
    </source>
</evidence>
<dbReference type="InterPro" id="IPR008969">
    <property type="entry name" value="CarboxyPept-like_regulatory"/>
</dbReference>
<dbReference type="InterPro" id="IPR012910">
    <property type="entry name" value="Plug_dom"/>
</dbReference>
<dbReference type="SUPFAM" id="SSF49464">
    <property type="entry name" value="Carboxypeptidase regulatory domain-like"/>
    <property type="match status" value="1"/>
</dbReference>
<protein>
    <submittedName>
        <fullName evidence="11">TonB-linked SusC/RagA family outer membrane protein</fullName>
    </submittedName>
</protein>
<keyword evidence="2 8" id="KW-0813">Transport</keyword>
<name>A0A2H9VRW3_9SPHI</name>
<dbReference type="PROSITE" id="PS52016">
    <property type="entry name" value="TONB_DEPENDENT_REC_3"/>
    <property type="match status" value="1"/>
</dbReference>
<dbReference type="InterPro" id="IPR036942">
    <property type="entry name" value="Beta-barrel_TonB_sf"/>
</dbReference>
<evidence type="ECO:0000256" key="5">
    <source>
        <dbReference type="ARBA" id="ARBA00022729"/>
    </source>
</evidence>
<dbReference type="InterPro" id="IPR023996">
    <property type="entry name" value="TonB-dep_OMP_SusC/RagA"/>
</dbReference>
<dbReference type="SUPFAM" id="SSF56935">
    <property type="entry name" value="Porins"/>
    <property type="match status" value="1"/>
</dbReference>
<proteinExistence type="inferred from homology"/>
<feature type="domain" description="TonB-dependent receptor plug" evidence="10">
    <location>
        <begin position="153"/>
        <end position="269"/>
    </location>
</feature>
<keyword evidence="12" id="KW-1185">Reference proteome</keyword>
<dbReference type="Proteomes" id="UP000242687">
    <property type="component" value="Unassembled WGS sequence"/>
</dbReference>
<evidence type="ECO:0000313" key="12">
    <source>
        <dbReference type="Proteomes" id="UP000242687"/>
    </source>
</evidence>
<sequence length="1083" mass="120789">MYKPNTQENRRVQVHRPYLLLPVMKSLVFVGVFMSQRAYSSPVMPSLESAVPNIDLIAAAQISVSGKVTDNTGAPLPGVTVMLKGTNTAVSTNVDGAFSITVPAGNQTLVFSSVGFLSQEIEVKGRTTINVTLKESATNLEDVVVVGYSTQSKRQITTAVSTIKSDDILRTSSTTTAGALAGKVPGVATRALDSRPGRGITLEIRNMGRPLYVIDGIPYGGPAGRDWVGNSNVSGEDAFNAINIEDIESISVLKDAAAAVYGLRAANGVVLVTTKKGSKGQAKVKINSYYGLQNLTRFPKLATAGQYQRGLVEAAQNAGTDPSTVLTREELAKWEAGTEPGYKSYDYYDIIMRKNVPQSNINASISGGSDQSNYYLSLGNTRQEATMKDFDYNRTNLQANMEGKVGKRLSIGSQISGRLERTRDVGLPGGDGYFSSLLSLFSSIPTYGPYANDNPEYMNAIPNRPDLNPALFKRDVAGYKDNYTKNFNVNLYGEYKFDFGLSAKATYSYNYTKLDFDGFQYSYDFYTYNRNNNTYIPGGGQIARWRYEAQTDVVARYAQFMLRYAKTLGSHNLTTVLAYERSDYDNFNRTSNTAPTNNYIPFKTLSELTGYSEAWRYEARSGYIGRIDYAYQDKYLLGLLARYDGSYLYAPGRRWAFFPGVSAGWRISSEPFFGKLKNVINDLKLRASVGQTGSESGVSMFDYLLGYTYNQGISVLDGKNVIGARPRGLPIDRLSWERHTTYNLGLDMKLLDNKLSITADIFRKRITGIPAGRYDVLLPSEVGYTLPNDNLNVNEFRGVEGMVAYSNRVGELNYNVSVNATYSRLRRISTYKPRFSSSWNQYRNGIEDRWDGVWWGYQAIGRFQSMEEIRNYPIDNGDGQNNRTQLPGDIIYKDVNGDGIINSMDERPIGYPQGRAPMLSFGTSIGLQWRSFNLNLDFSGGAMQSWFQDFELRNPFHAGGNSPAYLLTDRWHRADPYDPNSTWIPGKYPAVRKGTSLNNSKNSDFWLRSVRFIRLRNAEFGYSLPRQITSKLKMERVRFYVSSSNLFTIDNLGDVQIDPEISANAAVVYPQQKTVLFGINLTF</sequence>
<evidence type="ECO:0000256" key="7">
    <source>
        <dbReference type="ARBA" id="ARBA00023237"/>
    </source>
</evidence>
<evidence type="ECO:0000256" key="9">
    <source>
        <dbReference type="SAM" id="Phobius"/>
    </source>
</evidence>
<dbReference type="NCBIfam" id="TIGR04057">
    <property type="entry name" value="SusC_RagA_signa"/>
    <property type="match status" value="1"/>
</dbReference>
<organism evidence="11 12">
    <name type="scientific">Mucilaginibacter auburnensis</name>
    <dbReference type="NCBI Taxonomy" id="1457233"/>
    <lineage>
        <taxon>Bacteria</taxon>
        <taxon>Pseudomonadati</taxon>
        <taxon>Bacteroidota</taxon>
        <taxon>Sphingobacteriia</taxon>
        <taxon>Sphingobacteriales</taxon>
        <taxon>Sphingobacteriaceae</taxon>
        <taxon>Mucilaginibacter</taxon>
    </lineage>
</organism>
<evidence type="ECO:0000256" key="4">
    <source>
        <dbReference type="ARBA" id="ARBA00022692"/>
    </source>
</evidence>
<dbReference type="GO" id="GO:0044718">
    <property type="term" value="P:siderophore transmembrane transport"/>
    <property type="evidence" value="ECO:0007669"/>
    <property type="project" value="TreeGrafter"/>
</dbReference>
<dbReference type="NCBIfam" id="TIGR04056">
    <property type="entry name" value="OMP_RagA_SusC"/>
    <property type="match status" value="1"/>
</dbReference>
<dbReference type="Gene3D" id="2.60.40.1120">
    <property type="entry name" value="Carboxypeptidase-like, regulatory domain"/>
    <property type="match status" value="1"/>
</dbReference>
<dbReference type="PANTHER" id="PTHR30069:SF29">
    <property type="entry name" value="HEMOGLOBIN AND HEMOGLOBIN-HAPTOGLOBIN-BINDING PROTEIN 1-RELATED"/>
    <property type="match status" value="1"/>
</dbReference>
<gene>
    <name evidence="11" type="ORF">CLV57_0545</name>
</gene>
<reference evidence="11 12" key="1">
    <citation type="submission" date="2017-11" db="EMBL/GenBank/DDBJ databases">
        <title>Genomic Encyclopedia of Archaeal and Bacterial Type Strains, Phase II (KMG-II): From Individual Species to Whole Genera.</title>
        <authorList>
            <person name="Goeker M."/>
        </authorList>
    </citation>
    <scope>NUCLEOTIDE SEQUENCE [LARGE SCALE GENOMIC DNA]</scope>
    <source>
        <strain evidence="11 12">DSM 28175</strain>
    </source>
</reference>
<dbReference type="InterPro" id="IPR039426">
    <property type="entry name" value="TonB-dep_rcpt-like"/>
</dbReference>
<dbReference type="EMBL" id="PGFJ01000001">
    <property type="protein sequence ID" value="PJJ83560.1"/>
    <property type="molecule type" value="Genomic_DNA"/>
</dbReference>